<feature type="compositionally biased region" description="Polar residues" evidence="1">
    <location>
        <begin position="236"/>
        <end position="255"/>
    </location>
</feature>
<accession>A0A0G4GBB3</accession>
<feature type="region of interest" description="Disordered" evidence="1">
    <location>
        <begin position="203"/>
        <end position="286"/>
    </location>
</feature>
<evidence type="ECO:0000313" key="3">
    <source>
        <dbReference type="EMBL" id="CEM26417.1"/>
    </source>
</evidence>
<keyword evidence="2" id="KW-1133">Transmembrane helix</keyword>
<proteinExistence type="predicted"/>
<feature type="compositionally biased region" description="Basic and acidic residues" evidence="1">
    <location>
        <begin position="206"/>
        <end position="221"/>
    </location>
</feature>
<reference evidence="3" key="1">
    <citation type="submission" date="2014-11" db="EMBL/GenBank/DDBJ databases">
        <authorList>
            <person name="Otto D Thomas"/>
            <person name="Naeem Raeece"/>
        </authorList>
    </citation>
    <scope>NUCLEOTIDE SEQUENCE</scope>
</reference>
<evidence type="ECO:0000256" key="1">
    <source>
        <dbReference type="SAM" id="MobiDB-lite"/>
    </source>
</evidence>
<name>A0A0G4GBB3_9ALVE</name>
<feature type="compositionally biased region" description="Polar residues" evidence="1">
    <location>
        <begin position="20"/>
        <end position="35"/>
    </location>
</feature>
<dbReference type="VEuPathDB" id="CryptoDB:Cvel_21137"/>
<feature type="compositionally biased region" description="Basic and acidic residues" evidence="1">
    <location>
        <begin position="9"/>
        <end position="18"/>
    </location>
</feature>
<keyword evidence="2" id="KW-0812">Transmembrane</keyword>
<organism evidence="3">
    <name type="scientific">Chromera velia CCMP2878</name>
    <dbReference type="NCBI Taxonomy" id="1169474"/>
    <lineage>
        <taxon>Eukaryota</taxon>
        <taxon>Sar</taxon>
        <taxon>Alveolata</taxon>
        <taxon>Colpodellida</taxon>
        <taxon>Chromeraceae</taxon>
        <taxon>Chromera</taxon>
    </lineage>
</organism>
<sequence>MEQIRIRLRPKERIREASAAESSDTPDTAESSCNSDGDFKVDCEGTEGATFGVELFRCWSPFLSLQWTAKVDDEEVGGTMNYMPGWHRDMVQLSTGSLLYIEYTVAKPEGTEDWSADQKAPHVQFREVVAAKVVMEKAQGSEVTFPVVTPLIAKANLSVGNSGETLCAMEIVTIVSAALFVVAFGVVSAFLILLCLGRGRAGGADTNKELDSEEARKRQDEMLSEPGKRSYLSPATEAQRSSTTMQMFDHSSSLQMEEGAGGKRRSKARDSDDEGDDQTWPSEQPA</sequence>
<dbReference type="EMBL" id="CDMZ01001058">
    <property type="protein sequence ID" value="CEM26417.1"/>
    <property type="molecule type" value="Genomic_DNA"/>
</dbReference>
<gene>
    <name evidence="3" type="ORF">Cvel_21137</name>
</gene>
<protein>
    <submittedName>
        <fullName evidence="3">Uncharacterized protein</fullName>
    </submittedName>
</protein>
<feature type="region of interest" description="Disordered" evidence="1">
    <location>
        <begin position="9"/>
        <end position="37"/>
    </location>
</feature>
<evidence type="ECO:0000256" key="2">
    <source>
        <dbReference type="SAM" id="Phobius"/>
    </source>
</evidence>
<keyword evidence="2" id="KW-0472">Membrane</keyword>
<dbReference type="AlphaFoldDB" id="A0A0G4GBB3"/>
<feature type="transmembrane region" description="Helical" evidence="2">
    <location>
        <begin position="171"/>
        <end position="196"/>
    </location>
</feature>